<dbReference type="Gene3D" id="3.80.10.10">
    <property type="entry name" value="Ribonuclease Inhibitor"/>
    <property type="match status" value="1"/>
</dbReference>
<dbReference type="SUPFAM" id="SSF52047">
    <property type="entry name" value="RNI-like"/>
    <property type="match status" value="1"/>
</dbReference>
<dbReference type="GO" id="GO:0005096">
    <property type="term" value="F:GTPase activator activity"/>
    <property type="evidence" value="ECO:0007669"/>
    <property type="project" value="InterPro"/>
</dbReference>
<sequence length="163" mass="18382">MPSSLHADCCKCGDEGCKALGEALKSNHTLFQLNFEGCREWGCHRAGEIGHTALAEALKSNRGLSRVNLRHLWMNDSSIEEFVKAVQINTNLLTLEMTLNGSPYRCDSSKYDEIARRLKENALFRFETIALVLEHAVFLGGKEIPDELKVMIVRNFATSEFQY</sequence>
<dbReference type="EMBL" id="HBIZ01037213">
    <property type="protein sequence ID" value="CAE0771115.1"/>
    <property type="molecule type" value="Transcribed_RNA"/>
</dbReference>
<dbReference type="AlphaFoldDB" id="A0A7S4F442"/>
<organism evidence="1">
    <name type="scientific">Chrysotila carterae</name>
    <name type="common">Marine alga</name>
    <name type="synonym">Syracosphaera carterae</name>
    <dbReference type="NCBI Taxonomy" id="13221"/>
    <lineage>
        <taxon>Eukaryota</taxon>
        <taxon>Haptista</taxon>
        <taxon>Haptophyta</taxon>
        <taxon>Prymnesiophyceae</taxon>
        <taxon>Isochrysidales</taxon>
        <taxon>Isochrysidaceae</taxon>
        <taxon>Chrysotila</taxon>
    </lineage>
</organism>
<dbReference type="GO" id="GO:0031267">
    <property type="term" value="F:small GTPase binding"/>
    <property type="evidence" value="ECO:0007669"/>
    <property type="project" value="TreeGrafter"/>
</dbReference>
<accession>A0A7S4F442</accession>
<reference evidence="1" key="1">
    <citation type="submission" date="2021-01" db="EMBL/GenBank/DDBJ databases">
        <authorList>
            <person name="Corre E."/>
            <person name="Pelletier E."/>
            <person name="Niang G."/>
            <person name="Scheremetjew M."/>
            <person name="Finn R."/>
            <person name="Kale V."/>
            <person name="Holt S."/>
            <person name="Cochrane G."/>
            <person name="Meng A."/>
            <person name="Brown T."/>
            <person name="Cohen L."/>
        </authorList>
    </citation>
    <scope>NUCLEOTIDE SEQUENCE</scope>
    <source>
        <strain evidence="1">CCMP645</strain>
    </source>
</reference>
<dbReference type="InterPro" id="IPR032675">
    <property type="entry name" value="LRR_dom_sf"/>
</dbReference>
<dbReference type="GO" id="GO:0048471">
    <property type="term" value="C:perinuclear region of cytoplasm"/>
    <property type="evidence" value="ECO:0007669"/>
    <property type="project" value="TreeGrafter"/>
</dbReference>
<proteinExistence type="predicted"/>
<dbReference type="PANTHER" id="PTHR24113:SF15">
    <property type="entry name" value="NACHT DOMAIN-CONTAINING PROTEIN"/>
    <property type="match status" value="1"/>
</dbReference>
<dbReference type="InterPro" id="IPR027038">
    <property type="entry name" value="RanGap"/>
</dbReference>
<gene>
    <name evidence="1" type="ORF">PCAR00345_LOCUS23727</name>
</gene>
<dbReference type="GO" id="GO:0005634">
    <property type="term" value="C:nucleus"/>
    <property type="evidence" value="ECO:0007669"/>
    <property type="project" value="TreeGrafter"/>
</dbReference>
<name>A0A7S4F442_CHRCT</name>
<evidence type="ECO:0000313" key="1">
    <source>
        <dbReference type="EMBL" id="CAE0771115.1"/>
    </source>
</evidence>
<dbReference type="GO" id="GO:0006913">
    <property type="term" value="P:nucleocytoplasmic transport"/>
    <property type="evidence" value="ECO:0007669"/>
    <property type="project" value="TreeGrafter"/>
</dbReference>
<dbReference type="PANTHER" id="PTHR24113">
    <property type="entry name" value="RAN GTPASE-ACTIVATING PROTEIN 1"/>
    <property type="match status" value="1"/>
</dbReference>
<dbReference type="GO" id="GO:0005829">
    <property type="term" value="C:cytosol"/>
    <property type="evidence" value="ECO:0007669"/>
    <property type="project" value="TreeGrafter"/>
</dbReference>
<protein>
    <submittedName>
        <fullName evidence="1">Uncharacterized protein</fullName>
    </submittedName>
</protein>